<name>A0AAD6Z7Z5_9AGAR</name>
<accession>A0AAD6Z7Z5</accession>
<dbReference type="EMBL" id="JARIHO010000078">
    <property type="protein sequence ID" value="KAJ7310696.1"/>
    <property type="molecule type" value="Genomic_DNA"/>
</dbReference>
<proteinExistence type="predicted"/>
<organism evidence="2 3">
    <name type="scientific">Mycena albidolilacea</name>
    <dbReference type="NCBI Taxonomy" id="1033008"/>
    <lineage>
        <taxon>Eukaryota</taxon>
        <taxon>Fungi</taxon>
        <taxon>Dikarya</taxon>
        <taxon>Basidiomycota</taxon>
        <taxon>Agaricomycotina</taxon>
        <taxon>Agaricomycetes</taxon>
        <taxon>Agaricomycetidae</taxon>
        <taxon>Agaricales</taxon>
        <taxon>Marasmiineae</taxon>
        <taxon>Mycenaceae</taxon>
        <taxon>Mycena</taxon>
    </lineage>
</organism>
<keyword evidence="1" id="KW-1133">Transmembrane helix</keyword>
<evidence type="ECO:0000313" key="2">
    <source>
        <dbReference type="EMBL" id="KAJ7310696.1"/>
    </source>
</evidence>
<evidence type="ECO:0000256" key="1">
    <source>
        <dbReference type="SAM" id="Phobius"/>
    </source>
</evidence>
<dbReference type="Proteomes" id="UP001218218">
    <property type="component" value="Unassembled WGS sequence"/>
</dbReference>
<keyword evidence="1" id="KW-0472">Membrane</keyword>
<feature type="transmembrane region" description="Helical" evidence="1">
    <location>
        <begin position="16"/>
        <end position="38"/>
    </location>
</feature>
<evidence type="ECO:0000313" key="3">
    <source>
        <dbReference type="Proteomes" id="UP001218218"/>
    </source>
</evidence>
<reference evidence="2" key="1">
    <citation type="submission" date="2023-03" db="EMBL/GenBank/DDBJ databases">
        <title>Massive genome expansion in bonnet fungi (Mycena s.s.) driven by repeated elements and novel gene families across ecological guilds.</title>
        <authorList>
            <consortium name="Lawrence Berkeley National Laboratory"/>
            <person name="Harder C.B."/>
            <person name="Miyauchi S."/>
            <person name="Viragh M."/>
            <person name="Kuo A."/>
            <person name="Thoen E."/>
            <person name="Andreopoulos B."/>
            <person name="Lu D."/>
            <person name="Skrede I."/>
            <person name="Drula E."/>
            <person name="Henrissat B."/>
            <person name="Morin E."/>
            <person name="Kohler A."/>
            <person name="Barry K."/>
            <person name="LaButti K."/>
            <person name="Morin E."/>
            <person name="Salamov A."/>
            <person name="Lipzen A."/>
            <person name="Mereny Z."/>
            <person name="Hegedus B."/>
            <person name="Baldrian P."/>
            <person name="Stursova M."/>
            <person name="Weitz H."/>
            <person name="Taylor A."/>
            <person name="Grigoriev I.V."/>
            <person name="Nagy L.G."/>
            <person name="Martin F."/>
            <person name="Kauserud H."/>
        </authorList>
    </citation>
    <scope>NUCLEOTIDE SEQUENCE</scope>
    <source>
        <strain evidence="2">CBHHK002</strain>
    </source>
</reference>
<gene>
    <name evidence="2" type="ORF">DFH08DRAFT_792102</name>
</gene>
<sequence length="431" mass="47330">MSLEYPLTRRFPGKHFALATFVGAFVVLVFLATINAVLTGYETITVFKSDYNVTQTHWYHKYMPSAMPKAGTLCDSRVFNLGDTFVTNYTLFQWNIASTLRANAGDSGISYTGWTLEHCDVSSIYMHGDASTYTLDYTVILECRTDAYGFTARTDFSLSSLAGKYNQLLGVKRLLKNRQDGVFNKTKDSRGVVLDALTSLSSTDVASRIFSLLQVTNNTSPIIISLQADFPFCPAALGRVAACAVNAPQFNISNSFVSYADLTFANYFASDPLTDTNKPVITNDTYNAVANVLQTMYAAVRIDLGNPSPNNFLLNTSVVPSTIFPTFPTTIQGVYNQSEEYANLVGDAVNPDFNITGLLPLTVEGPAQLDVVYLCRFERPLAPAQAFIAVLVATLSMFSTGWALFLGLATKFVKRRDSGGIRFLFDKETAH</sequence>
<dbReference type="AlphaFoldDB" id="A0AAD6Z7Z5"/>
<feature type="transmembrane region" description="Helical" evidence="1">
    <location>
        <begin position="386"/>
        <end position="408"/>
    </location>
</feature>
<keyword evidence="3" id="KW-1185">Reference proteome</keyword>
<keyword evidence="1" id="KW-0812">Transmembrane</keyword>
<evidence type="ECO:0008006" key="4">
    <source>
        <dbReference type="Google" id="ProtNLM"/>
    </source>
</evidence>
<protein>
    <recommendedName>
        <fullName evidence="4">Transmembrane protein</fullName>
    </recommendedName>
</protein>
<comment type="caution">
    <text evidence="2">The sequence shown here is derived from an EMBL/GenBank/DDBJ whole genome shotgun (WGS) entry which is preliminary data.</text>
</comment>